<evidence type="ECO:0000259" key="3">
    <source>
        <dbReference type="SMART" id="SM01403"/>
    </source>
</evidence>
<accession>W8B2K8</accession>
<protein>
    <submittedName>
        <fullName evidence="4">39S ribosomal protein L48, mitochondrial</fullName>
    </submittedName>
</protein>
<dbReference type="PANTHER" id="PTHR13473">
    <property type="entry name" value="MITOCHONDRIAL RIBOSOMAL PROTEIN L48"/>
    <property type="match status" value="1"/>
</dbReference>
<proteinExistence type="evidence at transcript level"/>
<dbReference type="AlphaFoldDB" id="W8B2K8"/>
<dbReference type="InterPro" id="IPR036838">
    <property type="entry name" value="Ribosomal_uS10_dom_sf"/>
</dbReference>
<dbReference type="GeneID" id="101455870"/>
<dbReference type="KEGG" id="ccat:101455870"/>
<reference evidence="4" key="1">
    <citation type="submission" date="2013-07" db="EMBL/GenBank/DDBJ databases">
        <authorList>
            <person name="Geib S."/>
        </authorList>
    </citation>
    <scope>NUCLEOTIDE SEQUENCE</scope>
</reference>
<reference evidence="4" key="2">
    <citation type="journal article" date="2014" name="BMC Genomics">
        <title>A genomic perspective to assessing quality of mass-reared SIT flies used in Mediterranean fruit fly (Ceratitis capitata) eradication in California.</title>
        <authorList>
            <person name="Calla B."/>
            <person name="Hall B."/>
            <person name="Hou S."/>
            <person name="Geib S.M."/>
        </authorList>
    </citation>
    <scope>NUCLEOTIDE SEQUENCE</scope>
</reference>
<feature type="domain" description="Small ribosomal subunit protein uS10" evidence="3">
    <location>
        <begin position="55"/>
        <end position="150"/>
    </location>
</feature>
<dbReference type="CTD" id="51642"/>
<dbReference type="GO" id="GO:0005761">
    <property type="term" value="C:mitochondrial ribosome"/>
    <property type="evidence" value="ECO:0007669"/>
    <property type="project" value="InterPro"/>
</dbReference>
<evidence type="ECO:0000256" key="2">
    <source>
        <dbReference type="ARBA" id="ARBA00023274"/>
    </source>
</evidence>
<dbReference type="InterPro" id="IPR027487">
    <property type="entry name" value="Ribosomal_mL48"/>
</dbReference>
<keyword evidence="1 4" id="KW-0689">Ribosomal protein</keyword>
<dbReference type="EMBL" id="GAMC01011188">
    <property type="protein sequence ID" value="JAB95367.1"/>
    <property type="molecule type" value="mRNA"/>
</dbReference>
<sequence length="188" mass="21485">MLKKISPLVPRLLCYSPAASVNKSATRNYSDGRSVFEPDYLESLKPKFPQYSCLNVQIKGYDFPILESYQRYLHSVAEYLDIDVSDCYALPPQATQVQRLRPNSAVVEAEYRLTVYERNLQINDVDAPVYPVFLRIAQAALPEGVHLCVQEHSDEFEERRYVPDRDLLDLKAELERMQSGGLGGPKKK</sequence>
<gene>
    <name evidence="4" type="primary">RM48</name>
</gene>
<name>W8B2K8_CERCA</name>
<dbReference type="OrthoDB" id="5984298at2759"/>
<organism evidence="4">
    <name type="scientific">Ceratitis capitata</name>
    <name type="common">Mediterranean fruit fly</name>
    <name type="synonym">Tephritis capitata</name>
    <dbReference type="NCBI Taxonomy" id="7213"/>
    <lineage>
        <taxon>Eukaryota</taxon>
        <taxon>Metazoa</taxon>
        <taxon>Ecdysozoa</taxon>
        <taxon>Arthropoda</taxon>
        <taxon>Hexapoda</taxon>
        <taxon>Insecta</taxon>
        <taxon>Pterygota</taxon>
        <taxon>Neoptera</taxon>
        <taxon>Endopterygota</taxon>
        <taxon>Diptera</taxon>
        <taxon>Brachycera</taxon>
        <taxon>Muscomorpha</taxon>
        <taxon>Tephritoidea</taxon>
        <taxon>Tephritidae</taxon>
        <taxon>Ceratitis</taxon>
        <taxon>Ceratitis</taxon>
    </lineage>
</organism>
<evidence type="ECO:0000256" key="1">
    <source>
        <dbReference type="ARBA" id="ARBA00022980"/>
    </source>
</evidence>
<evidence type="ECO:0000313" key="4">
    <source>
        <dbReference type="EMBL" id="JAB95370.1"/>
    </source>
</evidence>
<dbReference type="GO" id="GO:1990904">
    <property type="term" value="C:ribonucleoprotein complex"/>
    <property type="evidence" value="ECO:0007669"/>
    <property type="project" value="UniProtKB-KW"/>
</dbReference>
<dbReference type="EMBL" id="GAMC01011185">
    <property type="protein sequence ID" value="JAB95370.1"/>
    <property type="molecule type" value="mRNA"/>
</dbReference>
<dbReference type="EMBL" id="GAMC01011191">
    <property type="protein sequence ID" value="JAB95364.1"/>
    <property type="molecule type" value="mRNA"/>
</dbReference>
<dbReference type="SUPFAM" id="SSF54999">
    <property type="entry name" value="Ribosomal protein S10"/>
    <property type="match status" value="1"/>
</dbReference>
<dbReference type="SMART" id="SM01403">
    <property type="entry name" value="Ribosomal_S10"/>
    <property type="match status" value="1"/>
</dbReference>
<dbReference type="Pfam" id="PF00338">
    <property type="entry name" value="Ribosomal_S10"/>
    <property type="match status" value="1"/>
</dbReference>
<dbReference type="InterPro" id="IPR027486">
    <property type="entry name" value="Ribosomal_uS10_dom"/>
</dbReference>
<keyword evidence="2" id="KW-0687">Ribonucleoprotein</keyword>
<dbReference type="PANTHER" id="PTHR13473:SF0">
    <property type="entry name" value="LARGE RIBOSOMAL SUBUNIT PROTEIN ML48"/>
    <property type="match status" value="1"/>
</dbReference>